<gene>
    <name evidence="2" type="ORF">ABB37_06984</name>
</gene>
<protein>
    <submittedName>
        <fullName evidence="2">Surface antigen-like protein</fullName>
    </submittedName>
</protein>
<dbReference type="VEuPathDB" id="TriTrypDB:LpyrH10_16_1660"/>
<feature type="chain" id="PRO_5007418678" evidence="1">
    <location>
        <begin position="25"/>
        <end position="127"/>
    </location>
</feature>
<evidence type="ECO:0000256" key="1">
    <source>
        <dbReference type="SAM" id="SignalP"/>
    </source>
</evidence>
<evidence type="ECO:0000313" key="2">
    <source>
        <dbReference type="EMBL" id="KPA77628.1"/>
    </source>
</evidence>
<dbReference type="RefSeq" id="XP_015656067.1">
    <property type="nucleotide sequence ID" value="XM_015805454.1"/>
</dbReference>
<reference evidence="2 3" key="1">
    <citation type="submission" date="2015-07" db="EMBL/GenBank/DDBJ databases">
        <title>High-quality genome of monoxenous trypanosomatid Leptomonas pyrrhocoris.</title>
        <authorList>
            <person name="Flegontov P."/>
            <person name="Butenko A."/>
            <person name="Firsov S."/>
            <person name="Vlcek C."/>
            <person name="Logacheva M.D."/>
            <person name="Field M."/>
            <person name="Filatov D."/>
            <person name="Flegontova O."/>
            <person name="Gerasimov E."/>
            <person name="Jackson A.P."/>
            <person name="Kelly S."/>
            <person name="Opperdoes F."/>
            <person name="O'Reilly A."/>
            <person name="Votypka J."/>
            <person name="Yurchenko V."/>
            <person name="Lukes J."/>
        </authorList>
    </citation>
    <scope>NUCLEOTIDE SEQUENCE [LARGE SCALE GENOMIC DNA]</scope>
    <source>
        <strain evidence="2">H10</strain>
    </source>
</reference>
<dbReference type="RefSeq" id="XP_015656066.1">
    <property type="nucleotide sequence ID" value="XM_015805453.1"/>
</dbReference>
<keyword evidence="3" id="KW-1185">Reference proteome</keyword>
<dbReference type="AlphaFoldDB" id="A0A0N0VE86"/>
<dbReference type="InterPro" id="IPR009030">
    <property type="entry name" value="Growth_fac_rcpt_cys_sf"/>
</dbReference>
<evidence type="ECO:0000313" key="3">
    <source>
        <dbReference type="Proteomes" id="UP000037923"/>
    </source>
</evidence>
<name>A0A0N0VE86_LEPPY</name>
<dbReference type="OMA" id="CFTEDYQ"/>
<dbReference type="GeneID" id="26907270"/>
<dbReference type="EMBL" id="LGTL01000016">
    <property type="protein sequence ID" value="KPA77627.1"/>
    <property type="molecule type" value="Genomic_DNA"/>
</dbReference>
<organism evidence="2 3">
    <name type="scientific">Leptomonas pyrrhocoris</name>
    <name type="common">Firebug parasite</name>
    <dbReference type="NCBI Taxonomy" id="157538"/>
    <lineage>
        <taxon>Eukaryota</taxon>
        <taxon>Discoba</taxon>
        <taxon>Euglenozoa</taxon>
        <taxon>Kinetoplastea</taxon>
        <taxon>Metakinetoplastina</taxon>
        <taxon>Trypanosomatida</taxon>
        <taxon>Trypanosomatidae</taxon>
        <taxon>Leishmaniinae</taxon>
        <taxon>Leptomonas</taxon>
    </lineage>
</organism>
<keyword evidence="1" id="KW-0732">Signal</keyword>
<dbReference type="EMBL" id="LGTL01000016">
    <property type="protein sequence ID" value="KPA77628.1"/>
    <property type="molecule type" value="Genomic_DNA"/>
</dbReference>
<comment type="caution">
    <text evidence="2">The sequence shown here is derived from an EMBL/GenBank/DDBJ whole genome shotgun (WGS) entry which is preliminary data.</text>
</comment>
<sequence>MSSVSNKFLVAVLAVLVLVASIAAAQGSGCQVPNCDACSPTSEFQCARCAAGYIMNGGQCSPATYCGVTNCIACVSANPNRCATCEKGYMITSSGLCAARRRNAAAAPTTAMWTAAAAAAVAVVYAL</sequence>
<feature type="signal peptide" evidence="1">
    <location>
        <begin position="1"/>
        <end position="24"/>
    </location>
</feature>
<dbReference type="SUPFAM" id="SSF57184">
    <property type="entry name" value="Growth factor receptor domain"/>
    <property type="match status" value="1"/>
</dbReference>
<proteinExistence type="predicted"/>
<accession>A0A0N0VE86</accession>
<dbReference type="Proteomes" id="UP000037923">
    <property type="component" value="Unassembled WGS sequence"/>
</dbReference>